<evidence type="ECO:0000313" key="11">
    <source>
        <dbReference type="Proteomes" id="UP000249341"/>
    </source>
</evidence>
<feature type="chain" id="PRO_5016304401" evidence="8">
    <location>
        <begin position="26"/>
        <end position="1083"/>
    </location>
</feature>
<dbReference type="InterPro" id="IPR015500">
    <property type="entry name" value="Peptidase_S8_subtilisin-rel"/>
</dbReference>
<protein>
    <submittedName>
        <fullName evidence="10">Subtilisin family serine protease</fullName>
    </submittedName>
</protein>
<evidence type="ECO:0000256" key="3">
    <source>
        <dbReference type="ARBA" id="ARBA00022801"/>
    </source>
</evidence>
<comment type="caution">
    <text evidence="10">The sequence shown here is derived from an EMBL/GenBank/DDBJ whole genome shotgun (WGS) entry which is preliminary data.</text>
</comment>
<dbReference type="EMBL" id="QLMJ01000001">
    <property type="protein sequence ID" value="RAK43055.1"/>
    <property type="molecule type" value="Genomic_DNA"/>
</dbReference>
<keyword evidence="8" id="KW-0732">Signal</keyword>
<dbReference type="GO" id="GO:0005975">
    <property type="term" value="P:carbohydrate metabolic process"/>
    <property type="evidence" value="ECO:0007669"/>
    <property type="project" value="UniProtKB-ARBA"/>
</dbReference>
<dbReference type="InterPro" id="IPR022398">
    <property type="entry name" value="Peptidase_S8_His-AS"/>
</dbReference>
<keyword evidence="3 6" id="KW-0378">Hydrolase</keyword>
<dbReference type="GO" id="GO:0004252">
    <property type="term" value="F:serine-type endopeptidase activity"/>
    <property type="evidence" value="ECO:0007669"/>
    <property type="project" value="UniProtKB-UniRule"/>
</dbReference>
<dbReference type="InterPro" id="IPR023827">
    <property type="entry name" value="Peptidase_S8_Asp-AS"/>
</dbReference>
<evidence type="ECO:0000256" key="8">
    <source>
        <dbReference type="SAM" id="SignalP"/>
    </source>
</evidence>
<dbReference type="Gene3D" id="2.60.40.10">
    <property type="entry name" value="Immunoglobulins"/>
    <property type="match status" value="1"/>
</dbReference>
<dbReference type="InterPro" id="IPR051048">
    <property type="entry name" value="Peptidase_S8/S53_subtilisin"/>
</dbReference>
<evidence type="ECO:0000256" key="7">
    <source>
        <dbReference type="RuleBase" id="RU003355"/>
    </source>
</evidence>
<dbReference type="PROSITE" id="PS00136">
    <property type="entry name" value="SUBTILASE_ASP"/>
    <property type="match status" value="1"/>
</dbReference>
<reference evidence="10 11" key="1">
    <citation type="submission" date="2018-06" db="EMBL/GenBank/DDBJ databases">
        <title>Genomic Encyclopedia of Type Strains, Phase III (KMG-III): the genomes of soil and plant-associated and newly described type strains.</title>
        <authorList>
            <person name="Whitman W."/>
        </authorList>
    </citation>
    <scope>NUCLEOTIDE SEQUENCE [LARGE SCALE GENOMIC DNA]</scope>
    <source>
        <strain evidence="10 11">CGMCC 4.7090</strain>
    </source>
</reference>
<feature type="active site" description="Charge relay system" evidence="5 6">
    <location>
        <position position="218"/>
    </location>
</feature>
<feature type="domain" description="Peptidase S8/S53" evidence="9">
    <location>
        <begin position="209"/>
        <end position="469"/>
    </location>
</feature>
<accession>A0A327ZL84</accession>
<dbReference type="PROSITE" id="PS51892">
    <property type="entry name" value="SUBTILASE"/>
    <property type="match status" value="1"/>
</dbReference>
<dbReference type="Gene3D" id="3.40.50.200">
    <property type="entry name" value="Peptidase S8/S53 domain"/>
    <property type="match status" value="1"/>
</dbReference>
<name>A0A327ZL84_9ACTN</name>
<dbReference type="GO" id="GO:0006508">
    <property type="term" value="P:proteolysis"/>
    <property type="evidence" value="ECO:0007669"/>
    <property type="project" value="UniProtKB-KW"/>
</dbReference>
<evidence type="ECO:0000256" key="6">
    <source>
        <dbReference type="PROSITE-ProRule" id="PRU01240"/>
    </source>
</evidence>
<evidence type="ECO:0000256" key="5">
    <source>
        <dbReference type="PIRSR" id="PIRSR615500-1"/>
    </source>
</evidence>
<evidence type="ECO:0000259" key="9">
    <source>
        <dbReference type="Pfam" id="PF00082"/>
    </source>
</evidence>
<dbReference type="SUPFAM" id="SSF52743">
    <property type="entry name" value="Subtilisin-like"/>
    <property type="match status" value="1"/>
</dbReference>
<feature type="active site" description="Charge relay system" evidence="5 6">
    <location>
        <position position="423"/>
    </location>
</feature>
<evidence type="ECO:0000256" key="2">
    <source>
        <dbReference type="ARBA" id="ARBA00022670"/>
    </source>
</evidence>
<dbReference type="PROSITE" id="PS00137">
    <property type="entry name" value="SUBTILASE_HIS"/>
    <property type="match status" value="1"/>
</dbReference>
<dbReference type="PANTHER" id="PTHR43399">
    <property type="entry name" value="SUBTILISIN-RELATED"/>
    <property type="match status" value="1"/>
</dbReference>
<dbReference type="InterPro" id="IPR036852">
    <property type="entry name" value="Peptidase_S8/S53_dom_sf"/>
</dbReference>
<dbReference type="Pfam" id="PF00082">
    <property type="entry name" value="Peptidase_S8"/>
    <property type="match status" value="1"/>
</dbReference>
<comment type="similarity">
    <text evidence="1 6 7">Belongs to the peptidase S8 family.</text>
</comment>
<dbReference type="InterPro" id="IPR013783">
    <property type="entry name" value="Ig-like_fold"/>
</dbReference>
<feature type="active site" description="Charge relay system" evidence="5 6">
    <location>
        <position position="250"/>
    </location>
</feature>
<organism evidence="10 11">
    <name type="scientific">Actinoplanes lutulentus</name>
    <dbReference type="NCBI Taxonomy" id="1287878"/>
    <lineage>
        <taxon>Bacteria</taxon>
        <taxon>Bacillati</taxon>
        <taxon>Actinomycetota</taxon>
        <taxon>Actinomycetes</taxon>
        <taxon>Micromonosporales</taxon>
        <taxon>Micromonosporaceae</taxon>
        <taxon>Actinoplanes</taxon>
    </lineage>
</organism>
<evidence type="ECO:0000256" key="1">
    <source>
        <dbReference type="ARBA" id="ARBA00011073"/>
    </source>
</evidence>
<dbReference type="AlphaFoldDB" id="A0A327ZL84"/>
<keyword evidence="2 6" id="KW-0645">Protease</keyword>
<dbReference type="PANTHER" id="PTHR43399:SF4">
    <property type="entry name" value="CELL WALL-ASSOCIATED PROTEASE"/>
    <property type="match status" value="1"/>
</dbReference>
<keyword evidence="11" id="KW-1185">Reference proteome</keyword>
<dbReference type="InterPro" id="IPR000209">
    <property type="entry name" value="Peptidase_S8/S53_dom"/>
</dbReference>
<dbReference type="Proteomes" id="UP000249341">
    <property type="component" value="Unassembled WGS sequence"/>
</dbReference>
<dbReference type="PROSITE" id="PS00138">
    <property type="entry name" value="SUBTILASE_SER"/>
    <property type="match status" value="1"/>
</dbReference>
<sequence length="1083" mass="113269">MHRRLPALMTSSLLALGLLSAPAAAAEKPLHLEKSGQKAVALITGDRVTVTGKNASIHPGPGREKITFASYTDAGHRYVIPSDAQGLLKAGRLDKRLFDVTGLAKLATGDELPLLVTYPDAGASRARSALTAGDARVTRDLSALDTLAVRADLEGRASIWSSITAGPETARTLRAGVSKVWLDGRRQVSLDRSVAQIGAPAAYQAGFDGTGVTVAVLDTGIDATHPDLSGQIAASENFTTEPSTDDIVGHGTHVASTIAGTGAASGGKYKGVAPGAKLAIGKVCETFGCEESAILAGMIWAADRAPVVNLSLGGGDTPEVDPLEQAVQDLTASKNTLFVIAAGNAYDRGTIGSPSSADAALSVGAVDREDQVADFSSKGPRVGDGALKPDITAPGVDIVAAKAVNGEIGDPAEDGYVALSGTSMATPHVAGAAALLVQQHPDWSSSLRKNTLIASAKPTADTNAFDQGAGRVDVARQITQTVTVDEASLSFGIQAWPHDDDQPITRTATYRNVGTAPVTLALTVSGAPFTVAASSLTVPAGGTASTTVTATTSATLPEGELGGYLTATSTSGVRVSTALGVVNEVESYDLTVNVTGRDGQPNEDSLTVLVGLDKFASIDVFGSGKVRVPKGRYGTFSWVPQGEESTSMLTETELIVDKAKTLTVDARKAKALKVTPPQKNAGTVLAALNAEWATDDGGGYGASLLGDKFSSLFAAPLSKVSKPFFVASVNASFAALDAEQTFRNSPYTTDLAYFNEGRMFDGLTKAPKLRDLATIKASYGVEATGVDGVKGNAAHFTENGSTWTSFIPFSLPFQRTEYVNPDVSWSGEFHQQLPVNEEGWADWLDEAISGNQKFKAGRTYHQQWNRAVVGPNVTQPPYEPYWVTRTSDVIIANVPLHGDGAGHPGFAYTSEFTSKLYRGTTLIGEGTEFEVPPGRATYRLEQSAKRGAPHTLSTEVSGVWTFKSGHVAGEEYVDFERLPLHTVRFAPAVNAKNAAPAGKKFAFPVIVEHQPGVKVGKVKSVKLEVSYNDGKTWQKAGLRGSGDKRLATVQHPKGKGFVSLRVSASDTAGNTVTQTVIRAYGLS</sequence>
<feature type="signal peptide" evidence="8">
    <location>
        <begin position="1"/>
        <end position="25"/>
    </location>
</feature>
<dbReference type="PRINTS" id="PR00723">
    <property type="entry name" value="SUBTILISIN"/>
</dbReference>
<dbReference type="InterPro" id="IPR023828">
    <property type="entry name" value="Peptidase_S8_Ser-AS"/>
</dbReference>
<evidence type="ECO:0000313" key="10">
    <source>
        <dbReference type="EMBL" id="RAK43055.1"/>
    </source>
</evidence>
<evidence type="ECO:0000256" key="4">
    <source>
        <dbReference type="ARBA" id="ARBA00022825"/>
    </source>
</evidence>
<gene>
    <name evidence="10" type="ORF">B0I29_101185</name>
</gene>
<proteinExistence type="inferred from homology"/>
<keyword evidence="4 6" id="KW-0720">Serine protease</keyword>